<keyword evidence="4" id="KW-0812">Transmembrane</keyword>
<keyword evidence="4" id="KW-0472">Membrane</keyword>
<dbReference type="PROSITE" id="PS50111">
    <property type="entry name" value="CHEMOTAXIS_TRANSDUC_2"/>
    <property type="match status" value="1"/>
</dbReference>
<feature type="domain" description="Methyl-accepting transducer" evidence="5">
    <location>
        <begin position="469"/>
        <end position="698"/>
    </location>
</feature>
<dbReference type="GO" id="GO:0005886">
    <property type="term" value="C:plasma membrane"/>
    <property type="evidence" value="ECO:0007669"/>
    <property type="project" value="TreeGrafter"/>
</dbReference>
<evidence type="ECO:0000256" key="1">
    <source>
        <dbReference type="ARBA" id="ARBA00022481"/>
    </source>
</evidence>
<dbReference type="EMBL" id="LVVY01000095">
    <property type="protein sequence ID" value="OAM76319.1"/>
    <property type="molecule type" value="Genomic_DNA"/>
</dbReference>
<evidence type="ECO:0008006" key="9">
    <source>
        <dbReference type="Google" id="ProtNLM"/>
    </source>
</evidence>
<reference evidence="7 8" key="1">
    <citation type="submission" date="2016-03" db="EMBL/GenBank/DDBJ databases">
        <title>Genome sequencing of Devosia sp. S37.</title>
        <authorList>
            <person name="Mohd Nor M."/>
        </authorList>
    </citation>
    <scope>NUCLEOTIDE SEQUENCE [LARGE SCALE GENOMIC DNA]</scope>
    <source>
        <strain evidence="7 8">S37</strain>
    </source>
</reference>
<feature type="domain" description="HAMP" evidence="6">
    <location>
        <begin position="296"/>
        <end position="349"/>
    </location>
</feature>
<evidence type="ECO:0000259" key="6">
    <source>
        <dbReference type="PROSITE" id="PS50885"/>
    </source>
</evidence>
<evidence type="ECO:0000256" key="4">
    <source>
        <dbReference type="SAM" id="Phobius"/>
    </source>
</evidence>
<dbReference type="PANTHER" id="PTHR43531">
    <property type="entry name" value="PROTEIN ICFG"/>
    <property type="match status" value="1"/>
</dbReference>
<dbReference type="SMART" id="SM00304">
    <property type="entry name" value="HAMP"/>
    <property type="match status" value="2"/>
</dbReference>
<protein>
    <recommendedName>
        <fullName evidence="9">Chemotaxis protein</fullName>
    </recommendedName>
</protein>
<dbReference type="Pfam" id="PF00672">
    <property type="entry name" value="HAMP"/>
    <property type="match status" value="1"/>
</dbReference>
<dbReference type="Pfam" id="PF00015">
    <property type="entry name" value="MCPsignal"/>
    <property type="match status" value="1"/>
</dbReference>
<dbReference type="Proteomes" id="UP000078389">
    <property type="component" value="Unassembled WGS sequence"/>
</dbReference>
<dbReference type="PROSITE" id="PS50885">
    <property type="entry name" value="HAMP"/>
    <property type="match status" value="2"/>
</dbReference>
<dbReference type="AlphaFoldDB" id="A0A178HUF3"/>
<dbReference type="OrthoDB" id="8320983at2"/>
<evidence type="ECO:0000259" key="5">
    <source>
        <dbReference type="PROSITE" id="PS50111"/>
    </source>
</evidence>
<evidence type="ECO:0000256" key="3">
    <source>
        <dbReference type="PROSITE-ProRule" id="PRU00284"/>
    </source>
</evidence>
<dbReference type="GO" id="GO:0006935">
    <property type="term" value="P:chemotaxis"/>
    <property type="evidence" value="ECO:0007669"/>
    <property type="project" value="UniProtKB-KW"/>
</dbReference>
<organism evidence="7 8">
    <name type="scientific">Devosia elaeis</name>
    <dbReference type="NCBI Taxonomy" id="1770058"/>
    <lineage>
        <taxon>Bacteria</taxon>
        <taxon>Pseudomonadati</taxon>
        <taxon>Pseudomonadota</taxon>
        <taxon>Alphaproteobacteria</taxon>
        <taxon>Hyphomicrobiales</taxon>
        <taxon>Devosiaceae</taxon>
        <taxon>Devosia</taxon>
    </lineage>
</organism>
<dbReference type="Gene3D" id="6.10.340.10">
    <property type="match status" value="1"/>
</dbReference>
<accession>A0A178HUF3</accession>
<dbReference type="SMART" id="SM00283">
    <property type="entry name" value="MA"/>
    <property type="match status" value="1"/>
</dbReference>
<dbReference type="InterPro" id="IPR003660">
    <property type="entry name" value="HAMP_dom"/>
</dbReference>
<dbReference type="GO" id="GO:0007165">
    <property type="term" value="P:signal transduction"/>
    <property type="evidence" value="ECO:0007669"/>
    <property type="project" value="UniProtKB-KW"/>
</dbReference>
<proteinExistence type="inferred from homology"/>
<keyword evidence="1" id="KW-0488">Methylation</keyword>
<dbReference type="GO" id="GO:0004888">
    <property type="term" value="F:transmembrane signaling receptor activity"/>
    <property type="evidence" value="ECO:0007669"/>
    <property type="project" value="TreeGrafter"/>
</dbReference>
<evidence type="ECO:0000256" key="2">
    <source>
        <dbReference type="ARBA" id="ARBA00029447"/>
    </source>
</evidence>
<name>A0A178HUF3_9HYPH</name>
<feature type="domain" description="HAMP" evidence="6">
    <location>
        <begin position="423"/>
        <end position="464"/>
    </location>
</feature>
<keyword evidence="4" id="KW-1133">Transmembrane helix</keyword>
<feature type="transmembrane region" description="Helical" evidence="4">
    <location>
        <begin position="12"/>
        <end position="34"/>
    </location>
</feature>
<evidence type="ECO:0000313" key="8">
    <source>
        <dbReference type="Proteomes" id="UP000078389"/>
    </source>
</evidence>
<dbReference type="STRING" id="1770058.A3840_13060"/>
<dbReference type="Gene3D" id="1.10.287.950">
    <property type="entry name" value="Methyl-accepting chemotaxis protein"/>
    <property type="match status" value="1"/>
</dbReference>
<dbReference type="InterPro" id="IPR051310">
    <property type="entry name" value="MCP_chemotaxis"/>
</dbReference>
<sequence length="721" mass="74782">MNLKRLTLSGRIYVAFSMLIVLMGVLLAIALWGVHNLSGTFRAQAEASARAANAQAGAVDLAEARLAFAAYQGAPGPERADLLRTQLAAFAGAADDYGRIAEDMIALDQSLGALTLAMREQGIMATDSLAALIAKTSEAATLNARAAAMAGLAMQELLLLRLETEAMLAGDGEAYERAMARGPTTQAALDALRALFFKADDLASVDAVGAALAGFTQAIDAAQGQLLERRALAGTARAVDADLAARYAGDAEAARAEQDRLGVHAEAQSAAIGTAALLAGLLALTLGIVLSIITARWLSRSVGIIAASMDRLAAGDFEVSLAGADRDSELGRIARALEIFGENGRQVEQAMARERAEAQQATIMAGHRSRLQTDLEAVIAAALAGDFRPRLARAYGLADLDLLAERVNALLANVEAGLGENGRVLAALAASRLDQRMEGRFSGAFGQLQADTNRLADTLADTIFQLADASGALRRATDEILDGADDLAERTHKQAGLLESTFHAVEVLARDIAANTEMAGNAAGSARDSARLAHDGNSAMARLNAAMAEIRGTSDEITAITGLIEDMAFQTNLLALNASVEAARAGEAGKGFAVVAVEVRRLAQSAARASADIKALTAQSSLAVAGGARIAEEAAGMLMAIHAAVERDSGQMQAIAATAQNQSRSIATIAEAMRAMDADTRHNATLVEESHAAIDQTRAQAEALDAIVTGFSGKRRLEAAA</sequence>
<gene>
    <name evidence="7" type="ORF">A3840_13060</name>
</gene>
<comment type="similarity">
    <text evidence="2">Belongs to the methyl-accepting chemotaxis (MCP) protein family.</text>
</comment>
<dbReference type="SUPFAM" id="SSF58104">
    <property type="entry name" value="Methyl-accepting chemotaxis protein (MCP) signaling domain"/>
    <property type="match status" value="1"/>
</dbReference>
<evidence type="ECO:0000313" key="7">
    <source>
        <dbReference type="EMBL" id="OAM76319.1"/>
    </source>
</evidence>
<keyword evidence="8" id="KW-1185">Reference proteome</keyword>
<keyword evidence="3" id="KW-0807">Transducer</keyword>
<dbReference type="InterPro" id="IPR004089">
    <property type="entry name" value="MCPsignal_dom"/>
</dbReference>
<comment type="caution">
    <text evidence="7">The sequence shown here is derived from an EMBL/GenBank/DDBJ whole genome shotgun (WGS) entry which is preliminary data.</text>
</comment>
<dbReference type="SUPFAM" id="SSF158472">
    <property type="entry name" value="HAMP domain-like"/>
    <property type="match status" value="1"/>
</dbReference>
<dbReference type="RefSeq" id="WP_067457472.1">
    <property type="nucleotide sequence ID" value="NZ_LVVY01000095.1"/>
</dbReference>
<dbReference type="PANTHER" id="PTHR43531:SF14">
    <property type="entry name" value="METHYL-ACCEPTING CHEMOTAXIS PROTEIN I-RELATED"/>
    <property type="match status" value="1"/>
</dbReference>